<dbReference type="Gene3D" id="3.20.20.80">
    <property type="entry name" value="Glycosidases"/>
    <property type="match status" value="1"/>
</dbReference>
<dbReference type="Proteomes" id="UP001642487">
    <property type="component" value="Chromosome 8"/>
</dbReference>
<evidence type="ECO:0000256" key="4">
    <source>
        <dbReference type="RuleBase" id="RU003690"/>
    </source>
</evidence>
<evidence type="ECO:0000256" key="2">
    <source>
        <dbReference type="ARBA" id="ARBA00022801"/>
    </source>
</evidence>
<gene>
    <name evidence="6" type="ORF">CITCOLO1_LOCUS20442</name>
</gene>
<dbReference type="EMBL" id="OZ021742">
    <property type="protein sequence ID" value="CAK9328039.1"/>
    <property type="molecule type" value="Genomic_DNA"/>
</dbReference>
<dbReference type="Pfam" id="PF00232">
    <property type="entry name" value="Glyco_hydro_1"/>
    <property type="match status" value="1"/>
</dbReference>
<sequence length="260" mass="29618">MAIGDHNIIVIFLSFVFLLQALVAANEEHVFNHMKKSDFPKGFGFGASSAAYQYEGGVSSKGKSIWDTFTHLYPDKIADRSNGDVALDSYHRYEEDLSIMEETGFNVYRFSIAWSRILPKGTLKGGINKKGIDYYNSLINATLKKGLQPYVTLFHWDVPQALEDAYKGFLDRRIVDDFVDYVDLCFQYFGDRVKHWITLNEPNLFAINGYGTGVFAPGRCSKWILNNCCDGNSSVEPYIVSHHEILAHGYAVKRYRTKYQ</sequence>
<keyword evidence="5" id="KW-0732">Signal</keyword>
<feature type="signal peptide" evidence="5">
    <location>
        <begin position="1"/>
        <end position="25"/>
    </location>
</feature>
<dbReference type="PANTHER" id="PTHR10353">
    <property type="entry name" value="GLYCOSYL HYDROLASE"/>
    <property type="match status" value="1"/>
</dbReference>
<evidence type="ECO:0000256" key="1">
    <source>
        <dbReference type="ARBA" id="ARBA00010838"/>
    </source>
</evidence>
<dbReference type="InterPro" id="IPR001360">
    <property type="entry name" value="Glyco_hydro_1"/>
</dbReference>
<evidence type="ECO:0000313" key="7">
    <source>
        <dbReference type="Proteomes" id="UP001642487"/>
    </source>
</evidence>
<dbReference type="PANTHER" id="PTHR10353:SF137">
    <property type="entry name" value="MYROSINASE 3-RELATED"/>
    <property type="match status" value="1"/>
</dbReference>
<dbReference type="PROSITE" id="PS00653">
    <property type="entry name" value="GLYCOSYL_HYDROL_F1_2"/>
    <property type="match status" value="1"/>
</dbReference>
<dbReference type="InterPro" id="IPR033132">
    <property type="entry name" value="GH_1_N_CS"/>
</dbReference>
<keyword evidence="2" id="KW-0378">Hydrolase</keyword>
<evidence type="ECO:0000256" key="3">
    <source>
        <dbReference type="ARBA" id="ARBA00023295"/>
    </source>
</evidence>
<proteinExistence type="inferred from homology"/>
<feature type="non-terminal residue" evidence="6">
    <location>
        <position position="260"/>
    </location>
</feature>
<evidence type="ECO:0000313" key="6">
    <source>
        <dbReference type="EMBL" id="CAK9328039.1"/>
    </source>
</evidence>
<organism evidence="6 7">
    <name type="scientific">Citrullus colocynthis</name>
    <name type="common">colocynth</name>
    <dbReference type="NCBI Taxonomy" id="252529"/>
    <lineage>
        <taxon>Eukaryota</taxon>
        <taxon>Viridiplantae</taxon>
        <taxon>Streptophyta</taxon>
        <taxon>Embryophyta</taxon>
        <taxon>Tracheophyta</taxon>
        <taxon>Spermatophyta</taxon>
        <taxon>Magnoliopsida</taxon>
        <taxon>eudicotyledons</taxon>
        <taxon>Gunneridae</taxon>
        <taxon>Pentapetalae</taxon>
        <taxon>rosids</taxon>
        <taxon>fabids</taxon>
        <taxon>Cucurbitales</taxon>
        <taxon>Cucurbitaceae</taxon>
        <taxon>Benincaseae</taxon>
        <taxon>Citrullus</taxon>
    </lineage>
</organism>
<feature type="chain" id="PRO_5046929947" evidence="5">
    <location>
        <begin position="26"/>
        <end position="260"/>
    </location>
</feature>
<keyword evidence="3" id="KW-0326">Glycosidase</keyword>
<accession>A0ABP0Z5I8</accession>
<evidence type="ECO:0000256" key="5">
    <source>
        <dbReference type="SAM" id="SignalP"/>
    </source>
</evidence>
<keyword evidence="7" id="KW-1185">Reference proteome</keyword>
<name>A0ABP0Z5I8_9ROSI</name>
<dbReference type="InterPro" id="IPR017853">
    <property type="entry name" value="GH"/>
</dbReference>
<dbReference type="SUPFAM" id="SSF51445">
    <property type="entry name" value="(Trans)glycosidases"/>
    <property type="match status" value="1"/>
</dbReference>
<protein>
    <submittedName>
        <fullName evidence="6">Uncharacterized protein</fullName>
    </submittedName>
</protein>
<reference evidence="6 7" key="1">
    <citation type="submission" date="2024-03" db="EMBL/GenBank/DDBJ databases">
        <authorList>
            <person name="Gkanogiannis A."/>
            <person name="Becerra Lopez-Lavalle L."/>
        </authorList>
    </citation>
    <scope>NUCLEOTIDE SEQUENCE [LARGE SCALE GENOMIC DNA]</scope>
</reference>
<comment type="similarity">
    <text evidence="1 4">Belongs to the glycosyl hydrolase 1 family.</text>
</comment>